<dbReference type="InterPro" id="IPR025459">
    <property type="entry name" value="DUF4279"/>
</dbReference>
<gene>
    <name evidence="1" type="ORF">B0X71_19080</name>
</gene>
<evidence type="ECO:0000313" key="1">
    <source>
        <dbReference type="EMBL" id="AQQ55284.1"/>
    </source>
</evidence>
<dbReference type="KEGG" id="pmar:B0X71_19080"/>
<name>A0A1Q2L4I1_9BACL</name>
<organism evidence="1 2">
    <name type="scientific">Planococcus lenghuensis</name>
    <dbReference type="NCBI Taxonomy" id="2213202"/>
    <lineage>
        <taxon>Bacteria</taxon>
        <taxon>Bacillati</taxon>
        <taxon>Bacillota</taxon>
        <taxon>Bacilli</taxon>
        <taxon>Bacillales</taxon>
        <taxon>Caryophanaceae</taxon>
        <taxon>Planococcus</taxon>
    </lineage>
</organism>
<proteinExistence type="predicted"/>
<dbReference type="AlphaFoldDB" id="A0A1Q2L4I1"/>
<evidence type="ECO:0000313" key="2">
    <source>
        <dbReference type="Proteomes" id="UP000188184"/>
    </source>
</evidence>
<sequence>MEKTNSYTYFGITSNGEMGDRGFEANKKGIFNPKEITDLLDIQPFSSWAYGENRTSGTKYGFSSWNAEKSDIDRLDVEAQCRDTIKRLKSKIPLLNQIKEQYDVNFVLMIVPSIYGDEQPWIAFNEEVIEFCYLTETTIEVDMYM</sequence>
<protein>
    <recommendedName>
        <fullName evidence="3">DUF4279 domain-containing protein</fullName>
    </recommendedName>
</protein>
<dbReference type="OrthoDB" id="893918at2"/>
<geneLocation type="plasmid" evidence="1 2">
    <name>unnamed1</name>
</geneLocation>
<accession>A0A1Q2L4I1</accession>
<dbReference type="EMBL" id="CP019641">
    <property type="protein sequence ID" value="AQQ55284.1"/>
    <property type="molecule type" value="Genomic_DNA"/>
</dbReference>
<evidence type="ECO:0008006" key="3">
    <source>
        <dbReference type="Google" id="ProtNLM"/>
    </source>
</evidence>
<reference evidence="1 2" key="1">
    <citation type="submission" date="2017-02" db="EMBL/GenBank/DDBJ databases">
        <title>The complete genomic sequence of a novel cold adapted crude oil-degrading bacterium Planococcus qaidamina Y42.</title>
        <authorList>
            <person name="Yang R."/>
        </authorList>
    </citation>
    <scope>NUCLEOTIDE SEQUENCE [LARGE SCALE GENOMIC DNA]</scope>
    <source>
        <strain evidence="1 2">Y42</strain>
        <plasmid evidence="1 2">unnamed1</plasmid>
    </source>
</reference>
<dbReference type="RefSeq" id="WP_077591142.1">
    <property type="nucleotide sequence ID" value="NZ_CP019641.1"/>
</dbReference>
<keyword evidence="2" id="KW-1185">Reference proteome</keyword>
<dbReference type="Pfam" id="PF14106">
    <property type="entry name" value="DUF4279"/>
    <property type="match status" value="1"/>
</dbReference>
<dbReference type="Proteomes" id="UP000188184">
    <property type="component" value="Plasmid unnamed1"/>
</dbReference>
<keyword evidence="1" id="KW-0614">Plasmid</keyword>